<dbReference type="NCBIfam" id="NF038128">
    <property type="entry name" value="choice_anch_J"/>
    <property type="match status" value="2"/>
</dbReference>
<dbReference type="InterPro" id="IPR013783">
    <property type="entry name" value="Ig-like_fold"/>
</dbReference>
<dbReference type="AlphaFoldDB" id="A0A930HNT3"/>
<feature type="chain" id="PRO_5037588550" description="CARDB domain-containing protein" evidence="1">
    <location>
        <begin position="23"/>
        <end position="1064"/>
    </location>
</feature>
<evidence type="ECO:0000313" key="3">
    <source>
        <dbReference type="Proteomes" id="UP000771736"/>
    </source>
</evidence>
<reference evidence="2" key="1">
    <citation type="submission" date="2020-04" db="EMBL/GenBank/DDBJ databases">
        <title>Deep metagenomics examines the oral microbiome during advanced dental caries in children, revealing novel taxa and co-occurrences with host molecules.</title>
        <authorList>
            <person name="Baker J.L."/>
            <person name="Morton J.T."/>
            <person name="Dinis M."/>
            <person name="Alvarez R."/>
            <person name="Tran N.C."/>
            <person name="Knight R."/>
            <person name="Edlund A."/>
        </authorList>
    </citation>
    <scope>NUCLEOTIDE SEQUENCE</scope>
    <source>
        <strain evidence="2">JCVI_44_bin.5</strain>
    </source>
</reference>
<dbReference type="Gene3D" id="2.60.120.200">
    <property type="match status" value="2"/>
</dbReference>
<keyword evidence="1" id="KW-0732">Signal</keyword>
<dbReference type="InterPro" id="IPR036116">
    <property type="entry name" value="FN3_sf"/>
</dbReference>
<organism evidence="2 3">
    <name type="scientific">Prevotella aurantiaca</name>
    <dbReference type="NCBI Taxonomy" id="596085"/>
    <lineage>
        <taxon>Bacteria</taxon>
        <taxon>Pseudomonadati</taxon>
        <taxon>Bacteroidota</taxon>
        <taxon>Bacteroidia</taxon>
        <taxon>Bacteroidales</taxon>
        <taxon>Prevotellaceae</taxon>
        <taxon>Prevotella</taxon>
    </lineage>
</organism>
<dbReference type="Proteomes" id="UP000771736">
    <property type="component" value="Unassembled WGS sequence"/>
</dbReference>
<protein>
    <recommendedName>
        <fullName evidence="4">CARDB domain-containing protein</fullName>
    </recommendedName>
</protein>
<accession>A0A930HNT3</accession>
<dbReference type="RefSeq" id="WP_273161222.1">
    <property type="nucleotide sequence ID" value="NZ_JABZSJ010000090.1"/>
</dbReference>
<gene>
    <name evidence="2" type="ORF">HXN26_10575</name>
</gene>
<name>A0A930HNT3_9BACT</name>
<dbReference type="SUPFAM" id="SSF49265">
    <property type="entry name" value="Fibronectin type III"/>
    <property type="match status" value="1"/>
</dbReference>
<dbReference type="EMBL" id="JABZSJ010000090">
    <property type="protein sequence ID" value="MBF1385264.1"/>
    <property type="molecule type" value="Genomic_DNA"/>
</dbReference>
<evidence type="ECO:0008006" key="4">
    <source>
        <dbReference type="Google" id="ProtNLM"/>
    </source>
</evidence>
<evidence type="ECO:0000256" key="1">
    <source>
        <dbReference type="SAM" id="SignalP"/>
    </source>
</evidence>
<proteinExistence type="predicted"/>
<feature type="signal peptide" evidence="1">
    <location>
        <begin position="1"/>
        <end position="22"/>
    </location>
</feature>
<sequence>MGKSLSLLLVQGAMLTATSVFGQTATEQSFIREHSLQQRTQRFGATLQSSETIKKSATTFVKRTHKSVNSIARKTPQPVYEPGWSVDFNTADQWDQFITIDANGDKNADESKKNGIWSLLLNDGNGMAMYYYNAKNTADDWLISPGINLKGGKTYYVNFKLRCVQATYPERIEVKYGNAATVEAMTGEILAPTELNNTTFQSYTQVLKPTTDGVYHIGFHAISDAFRIALYVDDVSVVAAPEADSPSKVTNVTIIPDASAALKATVSFNAPSTAYDGSALTSLNGIRVLLNGTQVKDIKNLQPGEQHTFIVDNISQEGLNAFTFLPYNEKGDGESYVVSAYIGLDVPSAPTNVMLSDDPNNIILSWDAATPAHNGAFFPNKITYRIHTVSYNNWGQPQLADEMDVVTDGKTQYALGFGADEGNPRQLELAVTAENEKGRSEKGNISNTLLLGKPDRTPYHESFVNGKEEKVLLPFAEGQGVTFQMAGAGRTVDESSDDDGGSLYLQTLMKDSVGVNTFKISLAGTQHPVLAFKLKNSTSTGTFYVYATVPGKGIVYLNKEQLVVGENKWITRKYDLSQFIGERYIQLGFALADKSNDNSTKVMFIDNIHVGDLADKDLAIAVSANKEAMRSETTNVRVKVSNVGDKQVDSYKLVLTVDGKKISEQQVNEPLASLEVNNFELPYKVESLEAKDMLEIVVTVVADGDTNTKNNSAKTNISVSSPDLSPVQNLSGTKVGNDVKLAWEKPSPLMARTDDFESYAAWSISGIGNWTLVDGDEATTAGDFLYDSNGAEIPYTHEGAPFAFIVFNPQDYSGRNLSAGGLHQFDAHSGIQSLASVHGTQMNIYTFDQEPAANNDWIISPALPGDAQNISFYANNVVATNQMTGQKVDLKQTVQILYSTLDTDTTHFQVLKAIEIAGGKWQKVEAELPEGTKHFAIRNITSPETAYILLIDDITYHVGGGSAEKYNIYRDGTLLASTTDCNYIDTNAPEGNHTYQVTAVYEGGIESAPITISVVVTGIKHLSATEVRYDVYTLDGICVKYQSESLEGLKAGVYIINGKKTMIK</sequence>
<evidence type="ECO:0000313" key="2">
    <source>
        <dbReference type="EMBL" id="MBF1385264.1"/>
    </source>
</evidence>
<dbReference type="Gene3D" id="2.60.40.10">
    <property type="entry name" value="Immunoglobulins"/>
    <property type="match status" value="2"/>
</dbReference>
<comment type="caution">
    <text evidence="2">The sequence shown here is derived from an EMBL/GenBank/DDBJ whole genome shotgun (WGS) entry which is preliminary data.</text>
</comment>